<comment type="caution">
    <text evidence="1">The sequence shown here is derived from an EMBL/GenBank/DDBJ whole genome shotgun (WGS) entry which is preliminary data.</text>
</comment>
<sequence>PTGFLFLCPPEDFRCGPSSFAWPERPWFWSLDPTGLNRLSPEEAASLGFPEIQTQTEIEALSWDTCVYQALRRFHAAQGFDPDSQELAIHLGHPLFRVM</sequence>
<dbReference type="EMBL" id="JARKIF010000011">
    <property type="protein sequence ID" value="KAJ7627455.1"/>
    <property type="molecule type" value="Genomic_DNA"/>
</dbReference>
<evidence type="ECO:0000313" key="2">
    <source>
        <dbReference type="Proteomes" id="UP001221142"/>
    </source>
</evidence>
<dbReference type="Proteomes" id="UP001221142">
    <property type="component" value="Unassembled WGS sequence"/>
</dbReference>
<organism evidence="1 2">
    <name type="scientific">Roridomyces roridus</name>
    <dbReference type="NCBI Taxonomy" id="1738132"/>
    <lineage>
        <taxon>Eukaryota</taxon>
        <taxon>Fungi</taxon>
        <taxon>Dikarya</taxon>
        <taxon>Basidiomycota</taxon>
        <taxon>Agaricomycotina</taxon>
        <taxon>Agaricomycetes</taxon>
        <taxon>Agaricomycetidae</taxon>
        <taxon>Agaricales</taxon>
        <taxon>Marasmiineae</taxon>
        <taxon>Mycenaceae</taxon>
        <taxon>Roridomyces</taxon>
    </lineage>
</organism>
<keyword evidence="2" id="KW-1185">Reference proteome</keyword>
<dbReference type="AlphaFoldDB" id="A0AAD7FM88"/>
<reference evidence="1" key="1">
    <citation type="submission" date="2023-03" db="EMBL/GenBank/DDBJ databases">
        <title>Massive genome expansion in bonnet fungi (Mycena s.s.) driven by repeated elements and novel gene families across ecological guilds.</title>
        <authorList>
            <consortium name="Lawrence Berkeley National Laboratory"/>
            <person name="Harder C.B."/>
            <person name="Miyauchi S."/>
            <person name="Viragh M."/>
            <person name="Kuo A."/>
            <person name="Thoen E."/>
            <person name="Andreopoulos B."/>
            <person name="Lu D."/>
            <person name="Skrede I."/>
            <person name="Drula E."/>
            <person name="Henrissat B."/>
            <person name="Morin E."/>
            <person name="Kohler A."/>
            <person name="Barry K."/>
            <person name="LaButti K."/>
            <person name="Morin E."/>
            <person name="Salamov A."/>
            <person name="Lipzen A."/>
            <person name="Mereny Z."/>
            <person name="Hegedus B."/>
            <person name="Baldrian P."/>
            <person name="Stursova M."/>
            <person name="Weitz H."/>
            <person name="Taylor A."/>
            <person name="Grigoriev I.V."/>
            <person name="Nagy L.G."/>
            <person name="Martin F."/>
            <person name="Kauserud H."/>
        </authorList>
    </citation>
    <scope>NUCLEOTIDE SEQUENCE</scope>
    <source>
        <strain evidence="1">9284</strain>
    </source>
</reference>
<proteinExistence type="predicted"/>
<evidence type="ECO:0000313" key="1">
    <source>
        <dbReference type="EMBL" id="KAJ7627455.1"/>
    </source>
</evidence>
<feature type="non-terminal residue" evidence="1">
    <location>
        <position position="1"/>
    </location>
</feature>
<name>A0AAD7FM88_9AGAR</name>
<feature type="non-terminal residue" evidence="1">
    <location>
        <position position="99"/>
    </location>
</feature>
<protein>
    <submittedName>
        <fullName evidence="1">Uncharacterized protein</fullName>
    </submittedName>
</protein>
<gene>
    <name evidence="1" type="ORF">FB45DRAFT_706201</name>
</gene>
<accession>A0AAD7FM88</accession>